<dbReference type="InterPro" id="IPR010982">
    <property type="entry name" value="Lambda_DNA-bd_dom_sf"/>
</dbReference>
<evidence type="ECO:0000256" key="2">
    <source>
        <dbReference type="SAM" id="Phobius"/>
    </source>
</evidence>
<keyword evidence="2" id="KW-0472">Membrane</keyword>
<dbReference type="PANTHER" id="PTHR34475">
    <property type="match status" value="1"/>
</dbReference>
<dbReference type="STRING" id="1565605.PG1C_11960"/>
<dbReference type="Pfam" id="PF13464">
    <property type="entry name" value="RodZ_C"/>
    <property type="match status" value="1"/>
</dbReference>
<evidence type="ECO:0000313" key="5">
    <source>
        <dbReference type="Proteomes" id="UP000061603"/>
    </source>
</evidence>
<keyword evidence="2" id="KW-0812">Transmembrane</keyword>
<feature type="region of interest" description="Disordered" evidence="1">
    <location>
        <begin position="152"/>
        <end position="175"/>
    </location>
</feature>
<dbReference type="InterPro" id="IPR001387">
    <property type="entry name" value="Cro/C1-type_HTH"/>
</dbReference>
<dbReference type="Proteomes" id="UP000061603">
    <property type="component" value="Chromosome"/>
</dbReference>
<dbReference type="Pfam" id="PF13413">
    <property type="entry name" value="HTH_25"/>
    <property type="match status" value="1"/>
</dbReference>
<gene>
    <name evidence="4" type="ORF">PG1C_11960</name>
</gene>
<dbReference type="Gene3D" id="1.10.260.40">
    <property type="entry name" value="lambda repressor-like DNA-binding domains"/>
    <property type="match status" value="1"/>
</dbReference>
<evidence type="ECO:0000259" key="3">
    <source>
        <dbReference type="Pfam" id="PF13464"/>
    </source>
</evidence>
<evidence type="ECO:0000313" key="4">
    <source>
        <dbReference type="EMBL" id="AJP48951.1"/>
    </source>
</evidence>
<dbReference type="AlphaFoldDB" id="A0A0C5JNM7"/>
<dbReference type="PANTHER" id="PTHR34475:SF1">
    <property type="entry name" value="CYTOSKELETON PROTEIN RODZ"/>
    <property type="match status" value="1"/>
</dbReference>
<sequence>MSENLPQLSLTGASAAGVPVGGGLPGAALRAERESRGLTVEAVAQATRFSGRQVETLERDDYDSLPGMTTVRGFVRSYAKYLQVDAVPFLVALDLVAPPTKSEVRPPENLGEARQKAGASRRVATYLMVVGIAALLILTVYGLVAQQVHQPTSPALNSPKNDQHSQTLSTNGPAASAESVANAGLSAERSVLAPVVGSVAAVAGVPVTGAASPTLPGAAEKTTSGAAGNPTAAAVVLPPAPAALSVAFDGLSWIEIRDATQKTVLSGEFPAGVTQKVEGKAPFQVWVGRASVVRIFFGGRSIDLQPFTRADVARLTVE</sequence>
<dbReference type="RefSeq" id="WP_202635021.1">
    <property type="nucleotide sequence ID" value="NZ_CP010554.1"/>
</dbReference>
<dbReference type="InterPro" id="IPR025194">
    <property type="entry name" value="RodZ-like_C"/>
</dbReference>
<dbReference type="GO" id="GO:0003677">
    <property type="term" value="F:DNA binding"/>
    <property type="evidence" value="ECO:0007669"/>
    <property type="project" value="InterPro"/>
</dbReference>
<dbReference type="InterPro" id="IPR050400">
    <property type="entry name" value="Bact_Cytoskel_RodZ"/>
</dbReference>
<name>A0A0C5JNM7_9PROT</name>
<dbReference type="EMBL" id="CP010554">
    <property type="protein sequence ID" value="AJP48951.1"/>
    <property type="molecule type" value="Genomic_DNA"/>
</dbReference>
<feature type="compositionally biased region" description="Polar residues" evidence="1">
    <location>
        <begin position="152"/>
        <end position="173"/>
    </location>
</feature>
<evidence type="ECO:0000256" key="1">
    <source>
        <dbReference type="SAM" id="MobiDB-lite"/>
    </source>
</evidence>
<feature type="transmembrane region" description="Helical" evidence="2">
    <location>
        <begin position="123"/>
        <end position="144"/>
    </location>
</feature>
<accession>A0A0C5JNM7</accession>
<keyword evidence="5" id="KW-1185">Reference proteome</keyword>
<feature type="domain" description="Cytoskeleton protein RodZ-like C-terminal" evidence="3">
    <location>
        <begin position="246"/>
        <end position="316"/>
    </location>
</feature>
<organism evidence="4 5">
    <name type="scientific">Rugosibacter aromaticivorans</name>
    <dbReference type="NCBI Taxonomy" id="1565605"/>
    <lineage>
        <taxon>Bacteria</taxon>
        <taxon>Pseudomonadati</taxon>
        <taxon>Pseudomonadota</taxon>
        <taxon>Betaproteobacteria</taxon>
        <taxon>Nitrosomonadales</taxon>
        <taxon>Sterolibacteriaceae</taxon>
        <taxon>Rugosibacter</taxon>
    </lineage>
</organism>
<reference evidence="4 5" key="1">
    <citation type="journal article" date="2015" name="Genome Announc.">
        <title>Complete Genome Sequence of a Novel Bacterium within the Family Rhodocyclaceae That Degrades Polycyclic Aromatic Hydrocarbons.</title>
        <authorList>
            <person name="Singleton D.R."/>
            <person name="Dickey A.N."/>
            <person name="Scholl E.H."/>
            <person name="Wright F.A."/>
            <person name="Aitken M.D."/>
        </authorList>
    </citation>
    <scope>NUCLEOTIDE SEQUENCE [LARGE SCALE GENOMIC DNA]</scope>
    <source>
        <strain evidence="5">PG1-Ca6</strain>
    </source>
</reference>
<dbReference type="KEGG" id="rbu:PG1C_11960"/>
<protein>
    <recommendedName>
        <fullName evidence="3">Cytoskeleton protein RodZ-like C-terminal domain-containing protein</fullName>
    </recommendedName>
</protein>
<proteinExistence type="predicted"/>
<keyword evidence="2" id="KW-1133">Transmembrane helix</keyword>
<dbReference type="CDD" id="cd00093">
    <property type="entry name" value="HTH_XRE"/>
    <property type="match status" value="1"/>
</dbReference>
<dbReference type="HOGENOM" id="CLU_047530_3_0_4"/>